<dbReference type="Gene3D" id="3.20.20.80">
    <property type="entry name" value="Glycosidases"/>
    <property type="match status" value="1"/>
</dbReference>
<dbReference type="OrthoDB" id="445674at2759"/>
<feature type="compositionally biased region" description="Low complexity" evidence="1">
    <location>
        <begin position="39"/>
        <end position="50"/>
    </location>
</feature>
<dbReference type="EMBL" id="LSRX01000173">
    <property type="protein sequence ID" value="OLQ05882.1"/>
    <property type="molecule type" value="Genomic_DNA"/>
</dbReference>
<dbReference type="AlphaFoldDB" id="A0A1Q9EEN9"/>
<name>A0A1Q9EEN9_SYMMI</name>
<keyword evidence="2" id="KW-0472">Membrane</keyword>
<dbReference type="Proteomes" id="UP000186817">
    <property type="component" value="Unassembled WGS sequence"/>
</dbReference>
<feature type="region of interest" description="Disordered" evidence="1">
    <location>
        <begin position="39"/>
        <end position="76"/>
    </location>
</feature>
<dbReference type="InterPro" id="IPR017853">
    <property type="entry name" value="GH"/>
</dbReference>
<evidence type="ECO:0000313" key="4">
    <source>
        <dbReference type="Proteomes" id="UP000186817"/>
    </source>
</evidence>
<dbReference type="SUPFAM" id="SSF51445">
    <property type="entry name" value="(Trans)glycosidases"/>
    <property type="match status" value="1"/>
</dbReference>
<proteinExistence type="predicted"/>
<evidence type="ECO:0000313" key="3">
    <source>
        <dbReference type="EMBL" id="OLQ05882.1"/>
    </source>
</evidence>
<feature type="transmembrane region" description="Helical" evidence="2">
    <location>
        <begin position="257"/>
        <end position="278"/>
    </location>
</feature>
<evidence type="ECO:0000256" key="2">
    <source>
        <dbReference type="SAM" id="Phobius"/>
    </source>
</evidence>
<protein>
    <submittedName>
        <fullName evidence="3">Uncharacterized protein</fullName>
    </submittedName>
</protein>
<sequence>MCCLNARFNLRNETTRKKETSYSLRRLIDTFMPRLFTPPALSQPLSASPSHTDSASTAAETPPEDQDRHGLRRKEVKFTDEDAANSDLRQSRKAETNQDKSLADRFALLLNATTVRIDGKETSPEIDSALLQRKVCQSIRLLRACSFCGHDIEVTLAYACAYFRRVLPSLIHRVGSLEAVHIVVLLIYMAHSFVLDETCPIGEWHKYVFKKYCSLKKMDSALFHLLELLKWRLMVDDDEQEMLLQAIQRKEHCKECLIGSILGILVLAAVIVIVAVAAGSHHGGVSPGPAPSPPPLVSWPLRGIAYAALPCTADDACKKQLPSEDMMQQGYKAQWGASGRNDLGIIKQLGANAVRLYHSMGKGPATDHSGFLDEALKQGLNVLPGIDSDLGIYNCTEFDCYETVKKVVKTGFSLGFAKGKNWHPAVHTVIIMNEPDFFGNDPKCPGKAPWCRVKAVLSGLDGLLAAEREAGILPGRVNLTTTWSFQSTDSIDGKCKKCPGYFGFQDMLAAVDDPSIAKYKPRTPVKDLAAAFDKRWINGLNVQAPWSFVHDTISKNYGPFGNRPWFIGEFGALSQPHSAIQSDIQAMAELANSSDPFVGATIFQLEHENAYPS</sequence>
<gene>
    <name evidence="3" type="ORF">AK812_SmicGene10870</name>
</gene>
<evidence type="ECO:0000256" key="1">
    <source>
        <dbReference type="SAM" id="MobiDB-lite"/>
    </source>
</evidence>
<reference evidence="3 4" key="1">
    <citation type="submission" date="2016-02" db="EMBL/GenBank/DDBJ databases">
        <title>Genome analysis of coral dinoflagellate symbionts highlights evolutionary adaptations to a symbiotic lifestyle.</title>
        <authorList>
            <person name="Aranda M."/>
            <person name="Li Y."/>
            <person name="Liew Y.J."/>
            <person name="Baumgarten S."/>
            <person name="Simakov O."/>
            <person name="Wilson M."/>
            <person name="Piel J."/>
            <person name="Ashoor H."/>
            <person name="Bougouffa S."/>
            <person name="Bajic V.B."/>
            <person name="Ryu T."/>
            <person name="Ravasi T."/>
            <person name="Bayer T."/>
            <person name="Micklem G."/>
            <person name="Kim H."/>
            <person name="Bhak J."/>
            <person name="Lajeunesse T.C."/>
            <person name="Voolstra C.R."/>
        </authorList>
    </citation>
    <scope>NUCLEOTIDE SEQUENCE [LARGE SCALE GENOMIC DNA]</scope>
    <source>
        <strain evidence="3 4">CCMP2467</strain>
    </source>
</reference>
<accession>A0A1Q9EEN9</accession>
<comment type="caution">
    <text evidence="3">The sequence shown here is derived from an EMBL/GenBank/DDBJ whole genome shotgun (WGS) entry which is preliminary data.</text>
</comment>
<keyword evidence="2" id="KW-1133">Transmembrane helix</keyword>
<organism evidence="3 4">
    <name type="scientific">Symbiodinium microadriaticum</name>
    <name type="common">Dinoflagellate</name>
    <name type="synonym">Zooxanthella microadriatica</name>
    <dbReference type="NCBI Taxonomy" id="2951"/>
    <lineage>
        <taxon>Eukaryota</taxon>
        <taxon>Sar</taxon>
        <taxon>Alveolata</taxon>
        <taxon>Dinophyceae</taxon>
        <taxon>Suessiales</taxon>
        <taxon>Symbiodiniaceae</taxon>
        <taxon>Symbiodinium</taxon>
    </lineage>
</organism>
<keyword evidence="4" id="KW-1185">Reference proteome</keyword>
<keyword evidence="2" id="KW-0812">Transmembrane</keyword>